<evidence type="ECO:0008006" key="3">
    <source>
        <dbReference type="Google" id="ProtNLM"/>
    </source>
</evidence>
<organism evidence="1 2">
    <name type="scientific">Bugula neritina</name>
    <name type="common">Brown bryozoan</name>
    <name type="synonym">Sertularia neritina</name>
    <dbReference type="NCBI Taxonomy" id="10212"/>
    <lineage>
        <taxon>Eukaryota</taxon>
        <taxon>Metazoa</taxon>
        <taxon>Spiralia</taxon>
        <taxon>Lophotrochozoa</taxon>
        <taxon>Bryozoa</taxon>
        <taxon>Gymnolaemata</taxon>
        <taxon>Cheilostomatida</taxon>
        <taxon>Flustrina</taxon>
        <taxon>Buguloidea</taxon>
        <taxon>Bugulidae</taxon>
        <taxon>Bugula</taxon>
    </lineage>
</organism>
<dbReference type="EMBL" id="VXIV02002865">
    <property type="protein sequence ID" value="KAF6022331.1"/>
    <property type="molecule type" value="Genomic_DNA"/>
</dbReference>
<reference evidence="1" key="1">
    <citation type="submission" date="2020-06" db="EMBL/GenBank/DDBJ databases">
        <title>Draft genome of Bugula neritina, a colonial animal packing powerful symbionts and potential medicines.</title>
        <authorList>
            <person name="Rayko M."/>
        </authorList>
    </citation>
    <scope>NUCLEOTIDE SEQUENCE [LARGE SCALE GENOMIC DNA]</scope>
    <source>
        <strain evidence="1">Kwan_BN1</strain>
    </source>
</reference>
<protein>
    <recommendedName>
        <fullName evidence="3">ACSF2</fullName>
    </recommendedName>
</protein>
<dbReference type="AlphaFoldDB" id="A0A7J7J9S0"/>
<dbReference type="Proteomes" id="UP000593567">
    <property type="component" value="Unassembled WGS sequence"/>
</dbReference>
<evidence type="ECO:0000313" key="2">
    <source>
        <dbReference type="Proteomes" id="UP000593567"/>
    </source>
</evidence>
<keyword evidence="2" id="KW-1185">Reference proteome</keyword>
<name>A0A7J7J9S0_BUGNE</name>
<evidence type="ECO:0000313" key="1">
    <source>
        <dbReference type="EMBL" id="KAF6022331.1"/>
    </source>
</evidence>
<comment type="caution">
    <text evidence="1">The sequence shown here is derived from an EMBL/GenBank/DDBJ whole genome shotgun (WGS) entry which is preliminary data.</text>
</comment>
<dbReference type="Gene3D" id="3.30.300.30">
    <property type="match status" value="1"/>
</dbReference>
<dbReference type="SUPFAM" id="SSF56801">
    <property type="entry name" value="Acetyl-CoA synthetase-like"/>
    <property type="match status" value="1"/>
</dbReference>
<dbReference type="InterPro" id="IPR045851">
    <property type="entry name" value="AMP-bd_C_sf"/>
</dbReference>
<sequence>MYPDGTFIIKGRTADAIRFKIFGDVVYPGPIEKIVSKYPGIKNVLVVGAKINDLIGDEITYCIRMHDGEKEPTDEELLEFCAQNGLDEIQRAARIIYFDSFPSTANGRKFSKKLLKQKVEEMLEKDSNVGMTKWFQDLNKEIYQINY</sequence>
<gene>
    <name evidence="1" type="ORF">EB796_019368</name>
</gene>
<proteinExistence type="predicted"/>
<accession>A0A7J7J9S0</accession>